<feature type="compositionally biased region" description="Polar residues" evidence="13">
    <location>
        <begin position="301"/>
        <end position="315"/>
    </location>
</feature>
<evidence type="ECO:0000256" key="6">
    <source>
        <dbReference type="ARBA" id="ARBA00022729"/>
    </source>
</evidence>
<dbReference type="GO" id="GO:0005975">
    <property type="term" value="P:carbohydrate metabolic process"/>
    <property type="evidence" value="ECO:0007669"/>
    <property type="project" value="InterPro"/>
</dbReference>
<dbReference type="InterPro" id="IPR000757">
    <property type="entry name" value="Beta-glucanase-like"/>
</dbReference>
<proteinExistence type="inferred from homology"/>
<keyword evidence="10" id="KW-0326">Glycosidase</keyword>
<dbReference type="PROSITE" id="PS51762">
    <property type="entry name" value="GH16_2"/>
    <property type="match status" value="1"/>
</dbReference>
<dbReference type="GO" id="GO:0016757">
    <property type="term" value="F:glycosyltransferase activity"/>
    <property type="evidence" value="ECO:0007669"/>
    <property type="project" value="UniProtKB-KW"/>
</dbReference>
<keyword evidence="8" id="KW-0472">Membrane</keyword>
<evidence type="ECO:0000256" key="13">
    <source>
        <dbReference type="SAM" id="MobiDB-lite"/>
    </source>
</evidence>
<evidence type="ECO:0000256" key="11">
    <source>
        <dbReference type="ARBA" id="ARBA00023316"/>
    </source>
</evidence>
<dbReference type="InterPro" id="IPR013320">
    <property type="entry name" value="ConA-like_dom_sf"/>
</dbReference>
<keyword evidence="7" id="KW-0378">Hydrolase</keyword>
<feature type="region of interest" description="Disordered" evidence="13">
    <location>
        <begin position="299"/>
        <end position="348"/>
    </location>
</feature>
<gene>
    <name evidence="15" type="ORF">EG328_003155</name>
</gene>
<sequence length="538" mass="54508">MPDLRNSRKDNHLGLSASSYSEQHVFLLLAGETKRPSHEAKQPLSASSPYKQTVVLSAGCPTKPGLLTEFNADFRQGADAAKEFTTTTGSINYVADGAEYSITKLGEGPTIQSNFYIQFGYVEVVMKAAPGAGIVSSFVMESDALDEIDWEWIGSDTARAQSNYFVKGNTTTYDRGQFHPVTGPETTFTKYAVNWTQETTTWLVNDAPVRTLNFADAMGGLNYPQTPMNIRFGNWVAGSPGNSPGTIQWAGGLTDFSKGPFNMVVQSVKIINYNPATSYAYKDMSGSFQSIEALGAPAQASLETSNGRKSSNSTGPGEVPFASPRASDSAYRSSATGSSESAAKSGSDAKPSVVSITLSLGQGQPAAAAAAATKSPCSTVSGAGAQGQAAAATGASKPPIVSINVGKSGEGMGPGAAAATAMASGSSNSTTPAGQGIVAAGAPATNGTLPVVTIQAGGAASAASSKPASASSTLKTTGILTAPPEGATTAFVATGTASFGIGSSTAAAQPQQVTTNAGSKLEIGGVAIAAFAGFVAVW</sequence>
<comment type="subcellular location">
    <subcellularLocation>
        <location evidence="2">Membrane</location>
    </subcellularLocation>
</comment>
<dbReference type="InterPro" id="IPR050546">
    <property type="entry name" value="Glycosyl_Hydrlase_16"/>
</dbReference>
<keyword evidence="11" id="KW-0961">Cell wall biogenesis/degradation</keyword>
<dbReference type="EC" id="3.2.1.14" evidence="3"/>
<organism evidence="15 16">
    <name type="scientific">Venturia inaequalis</name>
    <name type="common">Apple scab fungus</name>
    <dbReference type="NCBI Taxonomy" id="5025"/>
    <lineage>
        <taxon>Eukaryota</taxon>
        <taxon>Fungi</taxon>
        <taxon>Dikarya</taxon>
        <taxon>Ascomycota</taxon>
        <taxon>Pezizomycotina</taxon>
        <taxon>Dothideomycetes</taxon>
        <taxon>Pleosporomycetidae</taxon>
        <taxon>Venturiales</taxon>
        <taxon>Venturiaceae</taxon>
        <taxon>Venturia</taxon>
    </lineage>
</organism>
<feature type="compositionally biased region" description="Low complexity" evidence="13">
    <location>
        <begin position="415"/>
        <end position="431"/>
    </location>
</feature>
<dbReference type="GO" id="GO:0016020">
    <property type="term" value="C:membrane"/>
    <property type="evidence" value="ECO:0007669"/>
    <property type="project" value="UniProtKB-SubCell"/>
</dbReference>
<evidence type="ECO:0000313" key="15">
    <source>
        <dbReference type="EMBL" id="KAE9975496.1"/>
    </source>
</evidence>
<evidence type="ECO:0000259" key="14">
    <source>
        <dbReference type="PROSITE" id="PS51762"/>
    </source>
</evidence>
<feature type="compositionally biased region" description="Polar residues" evidence="13">
    <location>
        <begin position="330"/>
        <end position="344"/>
    </location>
</feature>
<evidence type="ECO:0000256" key="2">
    <source>
        <dbReference type="ARBA" id="ARBA00004370"/>
    </source>
</evidence>
<dbReference type="SUPFAM" id="SSF49899">
    <property type="entry name" value="Concanavalin A-like lectins/glucanases"/>
    <property type="match status" value="1"/>
</dbReference>
<dbReference type="GO" id="GO:0031505">
    <property type="term" value="P:fungal-type cell wall organization"/>
    <property type="evidence" value="ECO:0007669"/>
    <property type="project" value="TreeGrafter"/>
</dbReference>
<feature type="domain" description="GH16" evidence="14">
    <location>
        <begin position="56"/>
        <end position="265"/>
    </location>
</feature>
<evidence type="ECO:0000256" key="8">
    <source>
        <dbReference type="ARBA" id="ARBA00023136"/>
    </source>
</evidence>
<keyword evidence="5" id="KW-0808">Transferase</keyword>
<dbReference type="AlphaFoldDB" id="A0A8H3URR1"/>
<dbReference type="GO" id="GO:0008843">
    <property type="term" value="F:endochitinase activity"/>
    <property type="evidence" value="ECO:0007669"/>
    <property type="project" value="UniProtKB-EC"/>
</dbReference>
<evidence type="ECO:0000256" key="5">
    <source>
        <dbReference type="ARBA" id="ARBA00022679"/>
    </source>
</evidence>
<evidence type="ECO:0000256" key="10">
    <source>
        <dbReference type="ARBA" id="ARBA00023295"/>
    </source>
</evidence>
<protein>
    <recommendedName>
        <fullName evidence="3">chitinase</fullName>
        <ecNumber evidence="3">3.2.1.14</ecNumber>
    </recommendedName>
</protein>
<dbReference type="Proteomes" id="UP000447873">
    <property type="component" value="Unassembled WGS sequence"/>
</dbReference>
<comment type="similarity">
    <text evidence="12">Belongs to the glycosyl hydrolase 16 family. CRH1 subfamily.</text>
</comment>
<dbReference type="GO" id="GO:0009277">
    <property type="term" value="C:fungal-type cell wall"/>
    <property type="evidence" value="ECO:0007669"/>
    <property type="project" value="TreeGrafter"/>
</dbReference>
<comment type="catalytic activity">
    <reaction evidence="1">
        <text>Random endo-hydrolysis of N-acetyl-beta-D-glucosaminide (1-&gt;4)-beta-linkages in chitin and chitodextrins.</text>
        <dbReference type="EC" id="3.2.1.14"/>
    </reaction>
</comment>
<dbReference type="EMBL" id="WNWS01000193">
    <property type="protein sequence ID" value="KAE9975496.1"/>
    <property type="molecule type" value="Genomic_DNA"/>
</dbReference>
<evidence type="ECO:0000256" key="1">
    <source>
        <dbReference type="ARBA" id="ARBA00000822"/>
    </source>
</evidence>
<evidence type="ECO:0000256" key="7">
    <source>
        <dbReference type="ARBA" id="ARBA00022801"/>
    </source>
</evidence>
<evidence type="ECO:0000256" key="9">
    <source>
        <dbReference type="ARBA" id="ARBA00023180"/>
    </source>
</evidence>
<dbReference type="Pfam" id="PF00722">
    <property type="entry name" value="Glyco_hydro_16"/>
    <property type="match status" value="1"/>
</dbReference>
<dbReference type="CDD" id="cd02183">
    <property type="entry name" value="GH16_fungal_CRH1_transglycosylase"/>
    <property type="match status" value="1"/>
</dbReference>
<keyword evidence="6" id="KW-0732">Signal</keyword>
<feature type="region of interest" description="Disordered" evidence="13">
    <location>
        <begin position="413"/>
        <end position="432"/>
    </location>
</feature>
<evidence type="ECO:0000313" key="16">
    <source>
        <dbReference type="Proteomes" id="UP000447873"/>
    </source>
</evidence>
<keyword evidence="9" id="KW-0325">Glycoprotein</keyword>
<dbReference type="PANTHER" id="PTHR10963">
    <property type="entry name" value="GLYCOSYL HYDROLASE-RELATED"/>
    <property type="match status" value="1"/>
</dbReference>
<evidence type="ECO:0000256" key="3">
    <source>
        <dbReference type="ARBA" id="ARBA00012729"/>
    </source>
</evidence>
<dbReference type="Gene3D" id="2.60.120.200">
    <property type="match status" value="1"/>
</dbReference>
<name>A0A8H3URR1_VENIN</name>
<keyword evidence="4" id="KW-0328">Glycosyltransferase</keyword>
<evidence type="ECO:0000256" key="12">
    <source>
        <dbReference type="ARBA" id="ARBA00038074"/>
    </source>
</evidence>
<accession>A0A8H3URR1</accession>
<reference evidence="15 16" key="1">
    <citation type="submission" date="2018-12" db="EMBL/GenBank/DDBJ databases">
        <title>Venturia inaequalis Genome Resource.</title>
        <authorList>
            <person name="Lichtner F.J."/>
        </authorList>
    </citation>
    <scope>NUCLEOTIDE SEQUENCE [LARGE SCALE GENOMIC DNA]</scope>
    <source>
        <strain evidence="15 16">120213</strain>
    </source>
</reference>
<dbReference type="PANTHER" id="PTHR10963:SF27">
    <property type="entry name" value="GLYCOSIDASE-RELATED"/>
    <property type="match status" value="1"/>
</dbReference>
<evidence type="ECO:0000256" key="4">
    <source>
        <dbReference type="ARBA" id="ARBA00022676"/>
    </source>
</evidence>
<comment type="caution">
    <text evidence="15">The sequence shown here is derived from an EMBL/GenBank/DDBJ whole genome shotgun (WGS) entry which is preliminary data.</text>
</comment>